<sequence length="318" mass="35319">MAERVNPNIHENSYDENSYDPWIGSDGGIRALMESMTIDPNDITSLEGHGREEVMRFFLSGMGNLVSTNNIVAMHHIVSKSKAKIGRLQIFTQKAGTTLARRGNLNMRNGWFGSSHEVMTDIVLNGFDATNGLTLRGPLGTGVYLSPQNLACNCAQSCFPDENGLKYMIMCRVILGNTEVVPSGSFDRFLPKSIEFDCAVDHPAFPSMYMVWSCNLLTHIHPDCIVVFRENQTILTDYIPTLDDNVLQDQSIAISPPESSESMVGEDIGKSETQKTEEEVKINKNTTDKNPSPTSIIKPKPKIRFVFTTIPQPEEKSP</sequence>
<dbReference type="InterPro" id="IPR012317">
    <property type="entry name" value="Poly(ADP-ribose)pol_cat_dom"/>
</dbReference>
<dbReference type="STRING" id="29655.A0A0K9PBZ8"/>
<dbReference type="PANTHER" id="PTHR32263">
    <property type="entry name" value="INACTIVE POLY [ADP-RIBOSE] POLYMERASE SRO4-RELATED"/>
    <property type="match status" value="1"/>
</dbReference>
<feature type="compositionally biased region" description="Low complexity" evidence="1">
    <location>
        <begin position="289"/>
        <end position="298"/>
    </location>
</feature>
<feature type="region of interest" description="Disordered" evidence="1">
    <location>
        <begin position="255"/>
        <end position="299"/>
    </location>
</feature>
<organism evidence="3 4">
    <name type="scientific">Zostera marina</name>
    <name type="common">Eelgrass</name>
    <dbReference type="NCBI Taxonomy" id="29655"/>
    <lineage>
        <taxon>Eukaryota</taxon>
        <taxon>Viridiplantae</taxon>
        <taxon>Streptophyta</taxon>
        <taxon>Embryophyta</taxon>
        <taxon>Tracheophyta</taxon>
        <taxon>Spermatophyta</taxon>
        <taxon>Magnoliopsida</taxon>
        <taxon>Liliopsida</taxon>
        <taxon>Zosteraceae</taxon>
        <taxon>Zostera</taxon>
    </lineage>
</organism>
<dbReference type="EMBL" id="LFYR01001011">
    <property type="protein sequence ID" value="KMZ65767.1"/>
    <property type="molecule type" value="Genomic_DNA"/>
</dbReference>
<accession>A0A0K9PBZ8</accession>
<dbReference type="OrthoDB" id="6133115at2759"/>
<dbReference type="GO" id="GO:0003950">
    <property type="term" value="F:NAD+ poly-ADP-ribosyltransferase activity"/>
    <property type="evidence" value="ECO:0007669"/>
    <property type="project" value="InterPro"/>
</dbReference>
<dbReference type="Gene3D" id="3.90.228.10">
    <property type="match status" value="1"/>
</dbReference>
<keyword evidence="4" id="KW-1185">Reference proteome</keyword>
<feature type="domain" description="PARP catalytic" evidence="2">
    <location>
        <begin position="29"/>
        <end position="251"/>
    </location>
</feature>
<dbReference type="PROSITE" id="PS51059">
    <property type="entry name" value="PARP_CATALYTIC"/>
    <property type="match status" value="1"/>
</dbReference>
<comment type="caution">
    <text evidence="3">The sequence shown here is derived from an EMBL/GenBank/DDBJ whole genome shotgun (WGS) entry which is preliminary data.</text>
</comment>
<gene>
    <name evidence="3" type="ORF">ZOSMA_30G00480</name>
</gene>
<dbReference type="PANTHER" id="PTHR32263:SF14">
    <property type="entry name" value="INACTIVE POLY [ADP-RIBOSE] POLYMERASE SRO2-RELATED"/>
    <property type="match status" value="1"/>
</dbReference>
<protein>
    <recommendedName>
        <fullName evidence="2">PARP catalytic domain-containing protein</fullName>
    </recommendedName>
</protein>
<evidence type="ECO:0000313" key="3">
    <source>
        <dbReference type="EMBL" id="KMZ65767.1"/>
    </source>
</evidence>
<dbReference type="InterPro" id="IPR044964">
    <property type="entry name" value="RCD1/SRO1-5"/>
</dbReference>
<evidence type="ECO:0000256" key="1">
    <source>
        <dbReference type="SAM" id="MobiDB-lite"/>
    </source>
</evidence>
<dbReference type="Proteomes" id="UP000036987">
    <property type="component" value="Unassembled WGS sequence"/>
</dbReference>
<evidence type="ECO:0000313" key="4">
    <source>
        <dbReference type="Proteomes" id="UP000036987"/>
    </source>
</evidence>
<proteinExistence type="predicted"/>
<evidence type="ECO:0000259" key="2">
    <source>
        <dbReference type="PROSITE" id="PS51059"/>
    </source>
</evidence>
<feature type="compositionally biased region" description="Basic and acidic residues" evidence="1">
    <location>
        <begin position="267"/>
        <end position="282"/>
    </location>
</feature>
<dbReference type="SUPFAM" id="SSF56399">
    <property type="entry name" value="ADP-ribosylation"/>
    <property type="match status" value="1"/>
</dbReference>
<name>A0A0K9PBZ8_ZOSMR</name>
<dbReference type="AlphaFoldDB" id="A0A0K9PBZ8"/>
<reference evidence="4" key="1">
    <citation type="journal article" date="2016" name="Nature">
        <title>The genome of the seagrass Zostera marina reveals angiosperm adaptation to the sea.</title>
        <authorList>
            <person name="Olsen J.L."/>
            <person name="Rouze P."/>
            <person name="Verhelst B."/>
            <person name="Lin Y.-C."/>
            <person name="Bayer T."/>
            <person name="Collen J."/>
            <person name="Dattolo E."/>
            <person name="De Paoli E."/>
            <person name="Dittami S."/>
            <person name="Maumus F."/>
            <person name="Michel G."/>
            <person name="Kersting A."/>
            <person name="Lauritano C."/>
            <person name="Lohaus R."/>
            <person name="Toepel M."/>
            <person name="Tonon T."/>
            <person name="Vanneste K."/>
            <person name="Amirebrahimi M."/>
            <person name="Brakel J."/>
            <person name="Bostroem C."/>
            <person name="Chovatia M."/>
            <person name="Grimwood J."/>
            <person name="Jenkins J.W."/>
            <person name="Jueterbock A."/>
            <person name="Mraz A."/>
            <person name="Stam W.T."/>
            <person name="Tice H."/>
            <person name="Bornberg-Bauer E."/>
            <person name="Green P.J."/>
            <person name="Pearson G.A."/>
            <person name="Procaccini G."/>
            <person name="Duarte C.M."/>
            <person name="Schmutz J."/>
            <person name="Reusch T.B.H."/>
            <person name="Van de Peer Y."/>
        </authorList>
    </citation>
    <scope>NUCLEOTIDE SEQUENCE [LARGE SCALE GENOMIC DNA]</scope>
    <source>
        <strain evidence="4">cv. Finnish</strain>
    </source>
</reference>